<dbReference type="Gene3D" id="3.30.450.20">
    <property type="entry name" value="PAS domain"/>
    <property type="match status" value="1"/>
</dbReference>
<dbReference type="InterPro" id="IPR011006">
    <property type="entry name" value="CheY-like_superfamily"/>
</dbReference>
<dbReference type="Gene3D" id="3.30.565.10">
    <property type="entry name" value="Histidine kinase-like ATPase, C-terminal domain"/>
    <property type="match status" value="1"/>
</dbReference>
<dbReference type="PROSITE" id="PS50110">
    <property type="entry name" value="RESPONSE_REGULATORY"/>
    <property type="match status" value="1"/>
</dbReference>
<reference evidence="8 9" key="1">
    <citation type="journal article" date="2016" name="BMC Genomics">
        <title>Combined genomic and structural analyses of a cultured magnetotactic bacterium reveals its niche adaptation to a dynamic environment.</title>
        <authorList>
            <person name="Araujo A.C."/>
            <person name="Morillo V."/>
            <person name="Cypriano J."/>
            <person name="Teixeira L.C."/>
            <person name="Leao P."/>
            <person name="Lyra S."/>
            <person name="Almeida L.G."/>
            <person name="Bazylinski D.A."/>
            <person name="Vasconcellos A.T."/>
            <person name="Abreu F."/>
            <person name="Lins U."/>
        </authorList>
    </citation>
    <scope>NUCLEOTIDE SEQUENCE [LARGE SCALE GENOMIC DNA]</scope>
    <source>
        <strain evidence="8 9">IT-1</strain>
    </source>
</reference>
<dbReference type="Gene3D" id="3.40.50.2300">
    <property type="match status" value="1"/>
</dbReference>
<dbReference type="SUPFAM" id="SSF52172">
    <property type="entry name" value="CheY-like"/>
    <property type="match status" value="1"/>
</dbReference>
<dbReference type="Pfam" id="PF00072">
    <property type="entry name" value="Response_reg"/>
    <property type="match status" value="1"/>
</dbReference>
<dbReference type="EC" id="2.7.13.3" evidence="2"/>
<evidence type="ECO:0000313" key="9">
    <source>
        <dbReference type="Proteomes" id="UP000194003"/>
    </source>
</evidence>
<comment type="caution">
    <text evidence="8">The sequence shown here is derived from an EMBL/GenBank/DDBJ whole genome shotgun (WGS) entry which is preliminary data.</text>
</comment>
<keyword evidence="9" id="KW-1185">Reference proteome</keyword>
<accession>A0A1Y2K6I9</accession>
<dbReference type="SUPFAM" id="SSF55874">
    <property type="entry name" value="ATPase domain of HSP90 chaperone/DNA topoisomerase II/histidine kinase"/>
    <property type="match status" value="1"/>
</dbReference>
<feature type="domain" description="Histidine kinase" evidence="6">
    <location>
        <begin position="290"/>
        <end position="528"/>
    </location>
</feature>
<dbReference type="PANTHER" id="PTHR43065">
    <property type="entry name" value="SENSOR HISTIDINE KINASE"/>
    <property type="match status" value="1"/>
</dbReference>
<feature type="coiled-coil region" evidence="5">
    <location>
        <begin position="121"/>
        <end position="155"/>
    </location>
</feature>
<dbReference type="PRINTS" id="PR00344">
    <property type="entry name" value="BCTRLSENSOR"/>
</dbReference>
<dbReference type="PROSITE" id="PS50109">
    <property type="entry name" value="HIS_KIN"/>
    <property type="match status" value="1"/>
</dbReference>
<dbReference type="InterPro" id="IPR005467">
    <property type="entry name" value="His_kinase_dom"/>
</dbReference>
<dbReference type="CDD" id="cd00082">
    <property type="entry name" value="HisKA"/>
    <property type="match status" value="1"/>
</dbReference>
<evidence type="ECO:0000256" key="3">
    <source>
        <dbReference type="ARBA" id="ARBA00022553"/>
    </source>
</evidence>
<evidence type="ECO:0000259" key="6">
    <source>
        <dbReference type="PROSITE" id="PS50109"/>
    </source>
</evidence>
<organism evidence="8 9">
    <name type="scientific">Magnetofaba australis IT-1</name>
    <dbReference type="NCBI Taxonomy" id="1434232"/>
    <lineage>
        <taxon>Bacteria</taxon>
        <taxon>Pseudomonadati</taxon>
        <taxon>Pseudomonadota</taxon>
        <taxon>Magnetococcia</taxon>
        <taxon>Magnetococcales</taxon>
        <taxon>Magnetococcaceae</taxon>
        <taxon>Magnetofaba</taxon>
    </lineage>
</organism>
<keyword evidence="3 4" id="KW-0597">Phosphoprotein</keyword>
<dbReference type="AlphaFoldDB" id="A0A1Y2K6I9"/>
<dbReference type="EMBL" id="LVJN01000018">
    <property type="protein sequence ID" value="OSM05150.1"/>
    <property type="molecule type" value="Genomic_DNA"/>
</dbReference>
<keyword evidence="8" id="KW-0418">Kinase</keyword>
<dbReference type="Pfam" id="PF02518">
    <property type="entry name" value="HATPase_c"/>
    <property type="match status" value="1"/>
</dbReference>
<dbReference type="InterPro" id="IPR003661">
    <property type="entry name" value="HisK_dim/P_dom"/>
</dbReference>
<dbReference type="InterPro" id="IPR035965">
    <property type="entry name" value="PAS-like_dom_sf"/>
</dbReference>
<evidence type="ECO:0000256" key="5">
    <source>
        <dbReference type="SAM" id="Coils"/>
    </source>
</evidence>
<evidence type="ECO:0000313" key="8">
    <source>
        <dbReference type="EMBL" id="OSM05150.1"/>
    </source>
</evidence>
<dbReference type="Proteomes" id="UP000194003">
    <property type="component" value="Unassembled WGS sequence"/>
</dbReference>
<dbReference type="InterPro" id="IPR036890">
    <property type="entry name" value="HATPase_C_sf"/>
</dbReference>
<evidence type="ECO:0000259" key="7">
    <source>
        <dbReference type="PROSITE" id="PS50110"/>
    </source>
</evidence>
<evidence type="ECO:0000256" key="2">
    <source>
        <dbReference type="ARBA" id="ARBA00012438"/>
    </source>
</evidence>
<sequence>MVDDRPENLLSIVTILEDLDADLVTASNGQEALELILDGDFAVVLLDAHMPEIDGFEVVHLMSGVQSTRKIPIIFISAIHKDERHVFEGYNLGAVDYLFKPIEPDILRGKVTVFLDLFRQREIIRQQAAELKRVNEEMERRVAERTHELSEAEKARRQSEDAMRSLFVHSPDLIVSLDFDGEVRFVNRPESLAQFSHLKVGDQFANAVQSSSRSRFLRGFRRAILGGDRSAISIAMENERWLQIRFSRIGGQNQEPVILVFATDVTEVRALQLQAMRNAHLVTVGILAASIAHEVNNPNNAIGFNANLLRNISRDAMPILHQVAREQGPFELGGIPFEEMDETVPRLIGDIEKNAQRIKEIVSNLKRMARNEGSGQRTAVNFQHVVDASCAILDNAIRKHSAQVAINLPDSLPLALGNQVQLEQVFINLILNALQALPTSGGEVRVYPAERSPSGRVGVVVEDNGCGMTREQLRLAMEPFYTTRQESGGTGLGLSICHKLLTDLDGDLEFSPRPHGGVRATVILPQYEPGLGAPDDVI</sequence>
<evidence type="ECO:0000256" key="1">
    <source>
        <dbReference type="ARBA" id="ARBA00000085"/>
    </source>
</evidence>
<dbReference type="PANTHER" id="PTHR43065:SF42">
    <property type="entry name" value="TWO-COMPONENT SENSOR PPRA"/>
    <property type="match status" value="1"/>
</dbReference>
<feature type="modified residue" description="4-aspartylphosphate" evidence="4">
    <location>
        <position position="47"/>
    </location>
</feature>
<dbReference type="SMART" id="SM00448">
    <property type="entry name" value="REC"/>
    <property type="match status" value="1"/>
</dbReference>
<dbReference type="Gene3D" id="1.10.287.130">
    <property type="match status" value="1"/>
</dbReference>
<evidence type="ECO:0000256" key="4">
    <source>
        <dbReference type="PROSITE-ProRule" id="PRU00169"/>
    </source>
</evidence>
<gene>
    <name evidence="8" type="ORF">MAIT1_03303</name>
</gene>
<dbReference type="SUPFAM" id="SSF55785">
    <property type="entry name" value="PYP-like sensor domain (PAS domain)"/>
    <property type="match status" value="1"/>
</dbReference>
<proteinExistence type="predicted"/>
<dbReference type="InterPro" id="IPR004358">
    <property type="entry name" value="Sig_transdc_His_kin-like_C"/>
</dbReference>
<dbReference type="InterPro" id="IPR003594">
    <property type="entry name" value="HATPase_dom"/>
</dbReference>
<dbReference type="SMART" id="SM00387">
    <property type="entry name" value="HATPase_c"/>
    <property type="match status" value="1"/>
</dbReference>
<protein>
    <recommendedName>
        <fullName evidence="2">histidine kinase</fullName>
        <ecNumber evidence="2">2.7.13.3</ecNumber>
    </recommendedName>
</protein>
<dbReference type="InterPro" id="IPR001789">
    <property type="entry name" value="Sig_transdc_resp-reg_receiver"/>
</dbReference>
<keyword evidence="5" id="KW-0175">Coiled coil</keyword>
<dbReference type="STRING" id="1434232.MAIT1_03303"/>
<dbReference type="GO" id="GO:0000155">
    <property type="term" value="F:phosphorelay sensor kinase activity"/>
    <property type="evidence" value="ECO:0007669"/>
    <property type="project" value="InterPro"/>
</dbReference>
<comment type="catalytic activity">
    <reaction evidence="1">
        <text>ATP + protein L-histidine = ADP + protein N-phospho-L-histidine.</text>
        <dbReference type="EC" id="2.7.13.3"/>
    </reaction>
</comment>
<name>A0A1Y2K6I9_9PROT</name>
<keyword evidence="8" id="KW-0808">Transferase</keyword>
<feature type="domain" description="Response regulatory" evidence="7">
    <location>
        <begin position="1"/>
        <end position="115"/>
    </location>
</feature>